<evidence type="ECO:0000256" key="1">
    <source>
        <dbReference type="ARBA" id="ARBA00023451"/>
    </source>
</evidence>
<accession>A0AAV4CFB5</accession>
<dbReference type="GO" id="GO:0060271">
    <property type="term" value="P:cilium assembly"/>
    <property type="evidence" value="ECO:0007669"/>
    <property type="project" value="InterPro"/>
</dbReference>
<sequence>MAVRMQDLTKQPERCTFSGSPPEEISYAEAFWHSVRLQPTMESRLVSSDIKQRLGTKKITSKSSVGSGPNTKDGASKLNEFFLRARALDQIAEFERLRRLAELRLKDRETLHQRRSERIKKEELSRDKVKKQLTQDDIEEAKRLKKRKLGEAYSIEEMIRELDLFEQRKEAEDIEKGRATVDAEDAGCSQG</sequence>
<evidence type="ECO:0000313" key="5">
    <source>
        <dbReference type="Proteomes" id="UP000735302"/>
    </source>
</evidence>
<gene>
    <name evidence="4" type="ORF">PoB_005643200</name>
</gene>
<dbReference type="AlphaFoldDB" id="A0AAV4CFB5"/>
<evidence type="ECO:0000313" key="4">
    <source>
        <dbReference type="EMBL" id="GFO29927.1"/>
    </source>
</evidence>
<comment type="caution">
    <text evidence="4">The sequence shown here is derived from an EMBL/GenBank/DDBJ whole genome shotgun (WGS) entry which is preliminary data.</text>
</comment>
<evidence type="ECO:0000256" key="3">
    <source>
        <dbReference type="SAM" id="MobiDB-lite"/>
    </source>
</evidence>
<feature type="region of interest" description="Disordered" evidence="3">
    <location>
        <begin position="1"/>
        <end position="21"/>
    </location>
</feature>
<protein>
    <recommendedName>
        <fullName evidence="2">Cilia- and flagella-associated protein HOATZ</fullName>
    </recommendedName>
</protein>
<reference evidence="4 5" key="1">
    <citation type="journal article" date="2021" name="Elife">
        <title>Chloroplast acquisition without the gene transfer in kleptoplastic sea slugs, Plakobranchus ocellatus.</title>
        <authorList>
            <person name="Maeda T."/>
            <person name="Takahashi S."/>
            <person name="Yoshida T."/>
            <person name="Shimamura S."/>
            <person name="Takaki Y."/>
            <person name="Nagai Y."/>
            <person name="Toyoda A."/>
            <person name="Suzuki Y."/>
            <person name="Arimoto A."/>
            <person name="Ishii H."/>
            <person name="Satoh N."/>
            <person name="Nishiyama T."/>
            <person name="Hasebe M."/>
            <person name="Maruyama T."/>
            <person name="Minagawa J."/>
            <person name="Obokata J."/>
            <person name="Shigenobu S."/>
        </authorList>
    </citation>
    <scope>NUCLEOTIDE SEQUENCE [LARGE SCALE GENOMIC DNA]</scope>
</reference>
<proteinExistence type="inferred from homology"/>
<dbReference type="PANTHER" id="PTHR47231">
    <property type="entry name" value="UPF0722 PROTEIN C11ORF88"/>
    <property type="match status" value="1"/>
</dbReference>
<dbReference type="Pfam" id="PF17664">
    <property type="entry name" value="HOATZ-like"/>
    <property type="match status" value="1"/>
</dbReference>
<keyword evidence="5" id="KW-1185">Reference proteome</keyword>
<dbReference type="InterPro" id="IPR040681">
    <property type="entry name" value="HOATZ-like"/>
</dbReference>
<dbReference type="PANTHER" id="PTHR47231:SF1">
    <property type="entry name" value="CILIA- AND FLAGELLA-ASSOCIATED PROTEIN HOATZ"/>
    <property type="match status" value="1"/>
</dbReference>
<organism evidence="4 5">
    <name type="scientific">Plakobranchus ocellatus</name>
    <dbReference type="NCBI Taxonomy" id="259542"/>
    <lineage>
        <taxon>Eukaryota</taxon>
        <taxon>Metazoa</taxon>
        <taxon>Spiralia</taxon>
        <taxon>Lophotrochozoa</taxon>
        <taxon>Mollusca</taxon>
        <taxon>Gastropoda</taxon>
        <taxon>Heterobranchia</taxon>
        <taxon>Euthyneura</taxon>
        <taxon>Panpulmonata</taxon>
        <taxon>Sacoglossa</taxon>
        <taxon>Placobranchoidea</taxon>
        <taxon>Plakobranchidae</taxon>
        <taxon>Plakobranchus</taxon>
    </lineage>
</organism>
<dbReference type="EMBL" id="BLXT01006199">
    <property type="protein sequence ID" value="GFO29927.1"/>
    <property type="molecule type" value="Genomic_DNA"/>
</dbReference>
<dbReference type="Proteomes" id="UP000735302">
    <property type="component" value="Unassembled WGS sequence"/>
</dbReference>
<evidence type="ECO:0000256" key="2">
    <source>
        <dbReference type="ARBA" id="ARBA00023657"/>
    </source>
</evidence>
<name>A0AAV4CFB5_9GAST</name>
<comment type="similarity">
    <text evidence="1">Belongs to the HOATZ family.</text>
</comment>